<dbReference type="EC" id="2.4.1.-" evidence="8"/>
<feature type="domain" description="Glycosyltransferase 2-like" evidence="6">
    <location>
        <begin position="348"/>
        <end position="520"/>
    </location>
</feature>
<dbReference type="SUPFAM" id="SSF53448">
    <property type="entry name" value="Nucleotide-diphospho-sugar transferases"/>
    <property type="match status" value="1"/>
</dbReference>
<dbReference type="PANTHER" id="PTHR43179">
    <property type="entry name" value="RHAMNOSYLTRANSFERASE WBBL"/>
    <property type="match status" value="1"/>
</dbReference>
<evidence type="ECO:0000256" key="3">
    <source>
        <dbReference type="ARBA" id="ARBA00022679"/>
    </source>
</evidence>
<dbReference type="InterPro" id="IPR029044">
    <property type="entry name" value="Nucleotide-diphossugar_trans"/>
</dbReference>
<name>A0ABM9HXJ2_9GAMM</name>
<evidence type="ECO:0000313" key="9">
    <source>
        <dbReference type="Proteomes" id="UP001162030"/>
    </source>
</evidence>
<dbReference type="GO" id="GO:0016757">
    <property type="term" value="F:glycosyltransferase activity"/>
    <property type="evidence" value="ECO:0007669"/>
    <property type="project" value="UniProtKB-KW"/>
</dbReference>
<dbReference type="InterPro" id="IPR028098">
    <property type="entry name" value="Glyco_trans_4-like_N"/>
</dbReference>
<organism evidence="8 9">
    <name type="scientific">Methylocaldum szegediense</name>
    <dbReference type="NCBI Taxonomy" id="73780"/>
    <lineage>
        <taxon>Bacteria</taxon>
        <taxon>Pseudomonadati</taxon>
        <taxon>Pseudomonadota</taxon>
        <taxon>Gammaproteobacteria</taxon>
        <taxon>Methylococcales</taxon>
        <taxon>Methylococcaceae</taxon>
        <taxon>Methylocaldum</taxon>
    </lineage>
</organism>
<evidence type="ECO:0000256" key="1">
    <source>
        <dbReference type="ARBA" id="ARBA00006739"/>
    </source>
</evidence>
<dbReference type="Pfam" id="PF00535">
    <property type="entry name" value="Glycos_transf_2"/>
    <property type="match status" value="1"/>
</dbReference>
<accession>A0ABM9HXJ2</accession>
<proteinExistence type="inferred from homology"/>
<evidence type="ECO:0000259" key="5">
    <source>
        <dbReference type="Pfam" id="PF00534"/>
    </source>
</evidence>
<dbReference type="CDD" id="cd03801">
    <property type="entry name" value="GT4_PimA-like"/>
    <property type="match status" value="1"/>
</dbReference>
<protein>
    <submittedName>
        <fullName evidence="8">O-antigen biosynthesis protein</fullName>
        <ecNumber evidence="8">2.4.1.-</ecNumber>
    </submittedName>
</protein>
<keyword evidence="9" id="KW-1185">Reference proteome</keyword>
<keyword evidence="2 8" id="KW-0328">Glycosyltransferase</keyword>
<evidence type="ECO:0000256" key="4">
    <source>
        <dbReference type="SAM" id="Coils"/>
    </source>
</evidence>
<dbReference type="Gene3D" id="3.40.50.2000">
    <property type="entry name" value="Glycogen Phosphorylase B"/>
    <property type="match status" value="2"/>
</dbReference>
<feature type="coiled-coil region" evidence="4">
    <location>
        <begin position="42"/>
        <end position="76"/>
    </location>
</feature>
<dbReference type="PANTHER" id="PTHR43179:SF12">
    <property type="entry name" value="GALACTOFURANOSYLTRANSFERASE GLFT2"/>
    <property type="match status" value="1"/>
</dbReference>
<dbReference type="Pfam" id="PF00534">
    <property type="entry name" value="Glycos_transf_1"/>
    <property type="match status" value="1"/>
</dbReference>
<dbReference type="Proteomes" id="UP001162030">
    <property type="component" value="Chromosome"/>
</dbReference>
<comment type="similarity">
    <text evidence="1">Belongs to the glycosyltransferase 2 family.</text>
</comment>
<keyword evidence="3 8" id="KW-0808">Transferase</keyword>
<evidence type="ECO:0000256" key="2">
    <source>
        <dbReference type="ARBA" id="ARBA00022676"/>
    </source>
</evidence>
<dbReference type="InterPro" id="IPR001173">
    <property type="entry name" value="Glyco_trans_2-like"/>
</dbReference>
<evidence type="ECO:0000259" key="7">
    <source>
        <dbReference type="Pfam" id="PF13439"/>
    </source>
</evidence>
<reference evidence="8 9" key="1">
    <citation type="submission" date="2023-03" db="EMBL/GenBank/DDBJ databases">
        <authorList>
            <person name="Pearce D."/>
        </authorList>
    </citation>
    <scope>NUCLEOTIDE SEQUENCE [LARGE SCALE GENOMIC DNA]</scope>
    <source>
        <strain evidence="8">Msz</strain>
    </source>
</reference>
<sequence>MRDLTIKEKTDHLNQIKKIEEKMACEIERVKTDAAKRISDKDAKIQKRLSDKDAEIQRLKERVTWAENRALCLEQENKAILSSTSWRLTKPLRILSGYIPTPVRGHLIRLFRITQLATNPMAWKARLKQWRVYKVLRASPLFDEAWYLSQYPDVAAAGIDPVRHYIVHGANEGRNPSASFETRFYLDAYPDVRRARVNPLFHYLTAGQQEGRLASRHAKTNKSQIFTGYFDQLTPDRLSGWAVDQSKPGAPVELSLFIDGIHITDIQTSEPRSDLTINGIQGNRAGFTLRYPPDLLHNGANVDLRFKATGQSLLMSPRVVKNSTHQPQRANLSWLDFHRTGQINDVKIIVTIFNAFEAVSECLLSLERTTSPDVEVVLIDDCSTDTRIRDLLSTYANRSRFRIVRNSENIGYTRSINKGIELCGRSDVVLLNSDTVVTDRWLENLRYCAYAHSKVATVTPLSDNAGAFSAPEIGVLNPVPAHLDGSSYARLITGAAKGRLLPVPTGNGFCMYIRRAAFDELGVFDELKYPRGYGEENDFCMRALRKGWQNLVCDKVYVFHKRSKSFGREKIHLMEAGRSQLNKDYPDYSFLTRRFVDLEFSYVRSLARVAATRDRLKPILPRAMYVLSTQTGGTPQTNMDLMRAMEGYYQCFLLRSDSRQITLFELRGDKLETLETYQLSRPIDPVTHRSDEYDRVVLDMLYRYSIELLHIRHIAWHSLGLARAAKSIGIPVVYSFHDFYSLCPSLNLLDENLKFCGGICTSGDGTCQIGLWSPNDLPPVKHRFVFRWREMFSEFIADCDHLITTSQSAAELIVRAYPDTSSKLSIIPHGRDFSNFYSVASLPFYGNKIKVLVPGNISFSKGALLIKEIAELDENKQLEFHFLGRVWDGLRGIGVHHGMYSRNDFSSMAAKISPQLGVILSICPETYCHTLTEMWACGIPVIGLNIGAVGERIKKTGAGWLLDHRASAREILSKILSVIEDGSDYREKLQAVRDWQTSEGIQNNTAAMAQEYRKIYKRVANCYVPNDCKPSCEKDEDGTVASF</sequence>
<evidence type="ECO:0000259" key="6">
    <source>
        <dbReference type="Pfam" id="PF00535"/>
    </source>
</evidence>
<evidence type="ECO:0000313" key="8">
    <source>
        <dbReference type="EMBL" id="CAI8751443.1"/>
    </source>
</evidence>
<gene>
    <name evidence="8" type="ORF">MSZNOR_0657</name>
</gene>
<feature type="domain" description="Glycosyl transferase family 1" evidence="5">
    <location>
        <begin position="842"/>
        <end position="989"/>
    </location>
</feature>
<dbReference type="InterPro" id="IPR001296">
    <property type="entry name" value="Glyco_trans_1"/>
</dbReference>
<dbReference type="Gene3D" id="3.90.550.10">
    <property type="entry name" value="Spore Coat Polysaccharide Biosynthesis Protein SpsA, Chain A"/>
    <property type="match status" value="1"/>
</dbReference>
<feature type="domain" description="Glycosyltransferase subfamily 4-like N-terminal" evidence="7">
    <location>
        <begin position="682"/>
        <end position="832"/>
    </location>
</feature>
<dbReference type="EMBL" id="OX458333">
    <property type="protein sequence ID" value="CAI8751443.1"/>
    <property type="molecule type" value="Genomic_DNA"/>
</dbReference>
<dbReference type="SUPFAM" id="SSF53756">
    <property type="entry name" value="UDP-Glycosyltransferase/glycogen phosphorylase"/>
    <property type="match status" value="1"/>
</dbReference>
<keyword evidence="4" id="KW-0175">Coiled coil</keyword>
<dbReference type="Pfam" id="PF13439">
    <property type="entry name" value="Glyco_transf_4"/>
    <property type="match status" value="1"/>
</dbReference>